<dbReference type="KEGG" id="gak:X907_0159"/>
<keyword evidence="1" id="KW-0805">Transcription regulation</keyword>
<dbReference type="PANTHER" id="PTHR30055">
    <property type="entry name" value="HTH-TYPE TRANSCRIPTIONAL REGULATOR RUTR"/>
    <property type="match status" value="1"/>
</dbReference>
<evidence type="ECO:0000256" key="1">
    <source>
        <dbReference type="ARBA" id="ARBA00023015"/>
    </source>
</evidence>
<proteinExistence type="predicted"/>
<dbReference type="EMBL" id="CP018911">
    <property type="protein sequence ID" value="AZU02709.1"/>
    <property type="molecule type" value="Genomic_DNA"/>
</dbReference>
<evidence type="ECO:0000313" key="4">
    <source>
        <dbReference type="EMBL" id="AZU02709.1"/>
    </source>
</evidence>
<evidence type="ECO:0000256" key="2">
    <source>
        <dbReference type="ARBA" id="ARBA00023125"/>
    </source>
</evidence>
<dbReference type="InterPro" id="IPR050109">
    <property type="entry name" value="HTH-type_TetR-like_transc_reg"/>
</dbReference>
<organism evidence="4 5">
    <name type="scientific">Glycocaulis alkaliphilus</name>
    <dbReference type="NCBI Taxonomy" id="1434191"/>
    <lineage>
        <taxon>Bacteria</taxon>
        <taxon>Pseudomonadati</taxon>
        <taxon>Pseudomonadota</taxon>
        <taxon>Alphaproteobacteria</taxon>
        <taxon>Maricaulales</taxon>
        <taxon>Maricaulaceae</taxon>
        <taxon>Glycocaulis</taxon>
    </lineage>
</organism>
<dbReference type="PROSITE" id="PS50977">
    <property type="entry name" value="HTH_TETR_2"/>
    <property type="match status" value="1"/>
</dbReference>
<dbReference type="Gene3D" id="1.10.357.10">
    <property type="entry name" value="Tetracycline Repressor, domain 2"/>
    <property type="match status" value="1"/>
</dbReference>
<dbReference type="Pfam" id="PF17937">
    <property type="entry name" value="TetR_C_28"/>
    <property type="match status" value="1"/>
</dbReference>
<accession>A0A3T0E5X6</accession>
<dbReference type="InterPro" id="IPR041479">
    <property type="entry name" value="TetR_CgmR_C"/>
</dbReference>
<dbReference type="InterPro" id="IPR036271">
    <property type="entry name" value="Tet_transcr_reg_TetR-rel_C_sf"/>
</dbReference>
<dbReference type="InterPro" id="IPR009057">
    <property type="entry name" value="Homeodomain-like_sf"/>
</dbReference>
<dbReference type="SUPFAM" id="SSF46689">
    <property type="entry name" value="Homeodomain-like"/>
    <property type="match status" value="1"/>
</dbReference>
<dbReference type="InterPro" id="IPR001647">
    <property type="entry name" value="HTH_TetR"/>
</dbReference>
<keyword evidence="3" id="KW-0804">Transcription</keyword>
<dbReference type="SUPFAM" id="SSF48498">
    <property type="entry name" value="Tetracyclin repressor-like, C-terminal domain"/>
    <property type="match status" value="1"/>
</dbReference>
<sequence length="188" mass="20476">MPKTAAKEARASARDVILDAAERVVEREGAGRLTIDAVVRESGFSKGGVLYNFPSKLDLIKGMVARIVDAVHCDVELARKDAREQGQSELSALIRTACEKEPHSQKFMMGLMAAAAEHPELLDPVRGLLTQMRVDLLASAADPDLARVVFLAVDGLHFADMLGLDFLTPEERARVEARLVDLISEPKS</sequence>
<dbReference type="Pfam" id="PF00440">
    <property type="entry name" value="TetR_N"/>
    <property type="match status" value="1"/>
</dbReference>
<dbReference type="AlphaFoldDB" id="A0A3T0E5X6"/>
<keyword evidence="2" id="KW-0238">DNA-binding</keyword>
<protein>
    <submittedName>
        <fullName evidence="4">TetR family transcriptional regulator</fullName>
    </submittedName>
</protein>
<dbReference type="OrthoDB" id="9809772at2"/>
<reference evidence="4 5" key="1">
    <citation type="submission" date="2016-12" db="EMBL/GenBank/DDBJ databases">
        <title>The genome of dimorphic prosthecate Glycocaulis alkaliphilus 6b-8t, isolated from crude oil dictates its adaptability in petroleum environments.</title>
        <authorList>
            <person name="Wu X.-L."/>
            <person name="Geng S."/>
        </authorList>
    </citation>
    <scope>NUCLEOTIDE SEQUENCE [LARGE SCALE GENOMIC DNA]</scope>
    <source>
        <strain evidence="4 5">6B-8</strain>
    </source>
</reference>
<evidence type="ECO:0000256" key="3">
    <source>
        <dbReference type="ARBA" id="ARBA00023163"/>
    </source>
</evidence>
<dbReference type="Proteomes" id="UP000286954">
    <property type="component" value="Chromosome"/>
</dbReference>
<dbReference type="RefSeq" id="WP_127565171.1">
    <property type="nucleotide sequence ID" value="NZ_BMFB01000004.1"/>
</dbReference>
<name>A0A3T0E5X6_9PROT</name>
<evidence type="ECO:0000313" key="5">
    <source>
        <dbReference type="Proteomes" id="UP000286954"/>
    </source>
</evidence>
<dbReference type="GO" id="GO:0003700">
    <property type="term" value="F:DNA-binding transcription factor activity"/>
    <property type="evidence" value="ECO:0007669"/>
    <property type="project" value="TreeGrafter"/>
</dbReference>
<gene>
    <name evidence="4" type="ORF">X907_0159</name>
</gene>
<dbReference type="PANTHER" id="PTHR30055:SF234">
    <property type="entry name" value="HTH-TYPE TRANSCRIPTIONAL REGULATOR BETI"/>
    <property type="match status" value="1"/>
</dbReference>
<dbReference type="GO" id="GO:0000976">
    <property type="term" value="F:transcription cis-regulatory region binding"/>
    <property type="evidence" value="ECO:0007669"/>
    <property type="project" value="TreeGrafter"/>
</dbReference>
<keyword evidence="5" id="KW-1185">Reference proteome</keyword>